<protein>
    <submittedName>
        <fullName evidence="5">ShKT domain-containing protein</fullName>
    </submittedName>
</protein>
<keyword evidence="4" id="KW-1185">Reference proteome</keyword>
<dbReference type="AlphaFoldDB" id="A0A915PJI4"/>
<proteinExistence type="predicted"/>
<accession>A0A915PJI4</accession>
<evidence type="ECO:0000259" key="3">
    <source>
        <dbReference type="PROSITE" id="PS51670"/>
    </source>
</evidence>
<sequence>MISFIITILYGLFPMMQASNEWNRPPFEFFYERRPDWCIDKDPLCSMFKSWCISANKTREDYMKKACRRTCYMCYEGMDRTALCLDKEDDCAQREMECFFEATAERMYHSCPETCGFCNKVCADLATNCAELIDYCTFSTWHQAIMQSKCRLTCSFCRVYDRENLEPVECSDSLSFCKYRRNLCELLEYQHEMREQCAYTCNFCDYIETVKDIPKECTDVEMNCDKKRHMCYIEGRHSYYMWRNCKLTRRGWVLDGAWVRVVVLWRRASVTVCGKLYF</sequence>
<dbReference type="Proteomes" id="UP000887581">
    <property type="component" value="Unplaced"/>
</dbReference>
<dbReference type="Pfam" id="PF01549">
    <property type="entry name" value="ShK"/>
    <property type="match status" value="4"/>
</dbReference>
<dbReference type="Gene3D" id="1.10.10.1940">
    <property type="match status" value="1"/>
</dbReference>
<feature type="chain" id="PRO_5037640575" evidence="2">
    <location>
        <begin position="19"/>
        <end position="278"/>
    </location>
</feature>
<organism evidence="4 5">
    <name type="scientific">Setaria digitata</name>
    <dbReference type="NCBI Taxonomy" id="48799"/>
    <lineage>
        <taxon>Eukaryota</taxon>
        <taxon>Metazoa</taxon>
        <taxon>Ecdysozoa</taxon>
        <taxon>Nematoda</taxon>
        <taxon>Chromadorea</taxon>
        <taxon>Rhabditida</taxon>
        <taxon>Spirurina</taxon>
        <taxon>Spiruromorpha</taxon>
        <taxon>Filarioidea</taxon>
        <taxon>Setariidae</taxon>
        <taxon>Setaria</taxon>
    </lineage>
</organism>
<dbReference type="WBParaSite" id="sdigi.contig119.g4702.t1">
    <property type="protein sequence ID" value="sdigi.contig119.g4702.t1"/>
    <property type="gene ID" value="sdigi.contig119.g4702"/>
</dbReference>
<feature type="domain" description="ShKT" evidence="3">
    <location>
        <begin position="122"/>
        <end position="157"/>
    </location>
</feature>
<name>A0A915PJI4_9BILA</name>
<dbReference type="PANTHER" id="PTHR21724">
    <property type="entry name" value="SHKT DOMAIN-CONTAINING PROTEIN"/>
    <property type="match status" value="1"/>
</dbReference>
<evidence type="ECO:0000313" key="5">
    <source>
        <dbReference type="WBParaSite" id="sdigi.contig119.g4702.t1"/>
    </source>
</evidence>
<feature type="domain" description="ShKT" evidence="3">
    <location>
        <begin position="170"/>
        <end position="204"/>
    </location>
</feature>
<dbReference type="SMART" id="SM00254">
    <property type="entry name" value="ShKT"/>
    <property type="match status" value="4"/>
</dbReference>
<evidence type="ECO:0000256" key="1">
    <source>
        <dbReference type="PROSITE-ProRule" id="PRU01005"/>
    </source>
</evidence>
<keyword evidence="2" id="KW-0732">Signal</keyword>
<dbReference type="PANTHER" id="PTHR21724:SF109">
    <property type="entry name" value="SHKT DOMAIN-CONTAINING PROTEIN"/>
    <property type="match status" value="1"/>
</dbReference>
<dbReference type="Gene3D" id="1.10.10.1870">
    <property type="entry name" value="ShTK domain-like"/>
    <property type="match status" value="1"/>
</dbReference>
<evidence type="ECO:0000256" key="2">
    <source>
        <dbReference type="SAM" id="SignalP"/>
    </source>
</evidence>
<reference evidence="5" key="1">
    <citation type="submission" date="2022-11" db="UniProtKB">
        <authorList>
            <consortium name="WormBaseParasite"/>
        </authorList>
    </citation>
    <scope>IDENTIFICATION</scope>
</reference>
<dbReference type="InterPro" id="IPR003582">
    <property type="entry name" value="ShKT_dom"/>
</dbReference>
<keyword evidence="1" id="KW-1015">Disulfide bond</keyword>
<comment type="caution">
    <text evidence="1">Lacks conserved residue(s) required for the propagation of feature annotation.</text>
</comment>
<feature type="disulfide bond" evidence="1">
    <location>
        <begin position="170"/>
        <end position="204"/>
    </location>
</feature>
<feature type="signal peptide" evidence="2">
    <location>
        <begin position="1"/>
        <end position="18"/>
    </location>
</feature>
<evidence type="ECO:0000313" key="4">
    <source>
        <dbReference type="Proteomes" id="UP000887581"/>
    </source>
</evidence>
<dbReference type="PROSITE" id="PS51670">
    <property type="entry name" value="SHKT"/>
    <property type="match status" value="2"/>
</dbReference>